<dbReference type="GO" id="GO:0005789">
    <property type="term" value="C:endoplasmic reticulum membrane"/>
    <property type="evidence" value="ECO:0007669"/>
    <property type="project" value="UniProtKB-SubCell"/>
</dbReference>
<protein>
    <recommendedName>
        <fullName evidence="4 11">Protein PBN1</fullName>
    </recommendedName>
</protein>
<keyword evidence="8 11" id="KW-1133">Transmembrane helix</keyword>
<dbReference type="GO" id="GO:0006506">
    <property type="term" value="P:GPI anchor biosynthetic process"/>
    <property type="evidence" value="ECO:0007669"/>
    <property type="project" value="UniProtKB-UniPathway"/>
</dbReference>
<dbReference type="InterPro" id="IPR042322">
    <property type="entry name" value="Pbn1"/>
</dbReference>
<keyword evidence="9 11" id="KW-0472">Membrane</keyword>
<keyword evidence="10" id="KW-0325">Glycoprotein</keyword>
<dbReference type="InterPro" id="IPR013233">
    <property type="entry name" value="PIG-X/PBN1"/>
</dbReference>
<dbReference type="GO" id="GO:0000030">
    <property type="term" value="F:mannosyltransferase activity"/>
    <property type="evidence" value="ECO:0007669"/>
    <property type="project" value="TreeGrafter"/>
</dbReference>
<evidence type="ECO:0000313" key="12">
    <source>
        <dbReference type="EMBL" id="CDP36332.1"/>
    </source>
</evidence>
<dbReference type="Pfam" id="PF08320">
    <property type="entry name" value="PIG-X"/>
    <property type="match status" value="1"/>
</dbReference>
<evidence type="ECO:0000256" key="1">
    <source>
        <dbReference type="ARBA" id="ARBA00004643"/>
    </source>
</evidence>
<evidence type="ECO:0000256" key="3">
    <source>
        <dbReference type="ARBA" id="ARBA00010345"/>
    </source>
</evidence>
<sequence>MAAQVPPVRHRHLFVLDYETQSDEIENFVFKDDHVVVEHQTAPREDRITVPSEALSAELADLLAKAPEKVQISYSRPSPYKLVGAIKVPAERGLRVDTSLDGDWESMDALVKGLVGSTTMNQSAVIETPNWKSFVDSGFAEVAGAEGSEIARHFDPRELKYADSIVVSKGLLPVSAAERVHKTSEVILEVYWSGPSRERMAADLGPSIIPPQRSEQIERAVEVGMLALNPDYYVERHEFPLSGLLRKVGYNEEEDYRQILVAVSLLSRYSHNSSFTGGFEQPMGLHPRHKLTLTGVKAPTFLPSCKLFAKYNIPRSLFLDKYQLQDLERETPSAPASGKLIGVWGESDLEAPVWEVQGWGSEAVVQIYPPDATGQEFNFTLPMHSRYEVPQEGDTKVDHEMPLPFVFWACANIQDPLAGEYPAVAYESLFPPNTVFYRVPGSPYSEPESVVSPYSIPVAPVQSFGVVQLATVVAVLGGFLYLVLVLLTKPKQPKEKKQDKVKKTQ</sequence>
<evidence type="ECO:0000256" key="11">
    <source>
        <dbReference type="RuleBase" id="RU366056"/>
    </source>
</evidence>
<evidence type="ECO:0000256" key="4">
    <source>
        <dbReference type="ARBA" id="ARBA00020410"/>
    </source>
</evidence>
<evidence type="ECO:0000256" key="6">
    <source>
        <dbReference type="ARBA" id="ARBA00022692"/>
    </source>
</evidence>
<evidence type="ECO:0000256" key="9">
    <source>
        <dbReference type="ARBA" id="ARBA00023136"/>
    </source>
</evidence>
<accession>A0A060TBR2</accession>
<dbReference type="PANTHER" id="PTHR28533:SF1">
    <property type="entry name" value="PROTEIN PBN1"/>
    <property type="match status" value="1"/>
</dbReference>
<dbReference type="AlphaFoldDB" id="A0A060TBR2"/>
<comment type="subcellular location">
    <subcellularLocation>
        <location evidence="11">Endoplasmic reticulum membrane</location>
        <topology evidence="11">Single-pass membrane protein</topology>
    </subcellularLocation>
    <subcellularLocation>
        <location evidence="1">Endoplasmic reticulum membrane</location>
        <topology evidence="1">Single-pass type III membrane protein</topology>
    </subcellularLocation>
</comment>
<comment type="similarity">
    <text evidence="3 11">Belongs to the PIGX family.</text>
</comment>
<feature type="transmembrane region" description="Helical" evidence="11">
    <location>
        <begin position="465"/>
        <end position="487"/>
    </location>
</feature>
<reference evidence="12" key="1">
    <citation type="submission" date="2014-02" db="EMBL/GenBank/DDBJ databases">
        <authorList>
            <person name="Genoscope - CEA"/>
        </authorList>
    </citation>
    <scope>NUCLEOTIDE SEQUENCE</scope>
    <source>
        <strain evidence="12">LS3</strain>
    </source>
</reference>
<keyword evidence="5 11" id="KW-0337">GPI-anchor biosynthesis</keyword>
<evidence type="ECO:0000256" key="2">
    <source>
        <dbReference type="ARBA" id="ARBA00004687"/>
    </source>
</evidence>
<dbReference type="GO" id="GO:1990529">
    <property type="term" value="C:glycosylphosphatidylinositol-mannosyltransferase I complex"/>
    <property type="evidence" value="ECO:0007669"/>
    <property type="project" value="TreeGrafter"/>
</dbReference>
<comment type="function">
    <text evidence="11">Required for proper folding and/or the stability of a subset of proteins in the endoplasmic reticulum. Component of glycosylphosphatidylinositol-mannosyltransferase 1 which transfers the first of the 4 mannoses in the GPI-anchor precursors during GPI-anchor biosynthesis. Probably acts by stabilizing the mannosyltransferase GPI14.</text>
</comment>
<dbReference type="PANTHER" id="PTHR28533">
    <property type="entry name" value="PROTEIN PBN1"/>
    <property type="match status" value="1"/>
</dbReference>
<reference evidence="12" key="2">
    <citation type="submission" date="2014-06" db="EMBL/GenBank/DDBJ databases">
        <title>The complete genome of Blastobotrys (Arxula) adeninivorans LS3 - a yeast of biotechnological interest.</title>
        <authorList>
            <person name="Kunze G."/>
            <person name="Gaillardin C."/>
            <person name="Czernicka M."/>
            <person name="Durrens P."/>
            <person name="Martin T."/>
            <person name="Boer E."/>
            <person name="Gabaldon T."/>
            <person name="Cruz J."/>
            <person name="Talla E."/>
            <person name="Marck C."/>
            <person name="Goffeau A."/>
            <person name="Barbe V."/>
            <person name="Baret P."/>
            <person name="Baronian K."/>
            <person name="Beier S."/>
            <person name="Bleykasten C."/>
            <person name="Bode R."/>
            <person name="Casaregola S."/>
            <person name="Despons L."/>
            <person name="Fairhead C."/>
            <person name="Giersberg M."/>
            <person name="Gierski P."/>
            <person name="Hahnel U."/>
            <person name="Hartmann A."/>
            <person name="Jankowska D."/>
            <person name="Jubin C."/>
            <person name="Jung P."/>
            <person name="Lafontaine I."/>
            <person name="Leh-Louis V."/>
            <person name="Lemaire M."/>
            <person name="Marcet-Houben M."/>
            <person name="Mascher M."/>
            <person name="Morel G."/>
            <person name="Richard G.-F."/>
            <person name="Riechen J."/>
            <person name="Sacerdot C."/>
            <person name="Sarkar A."/>
            <person name="Savel G."/>
            <person name="Schacherer J."/>
            <person name="Sherman D."/>
            <person name="Straub M.-L."/>
            <person name="Stein N."/>
            <person name="Thierry A."/>
            <person name="Trautwein-Schult A."/>
            <person name="Westhof E."/>
            <person name="Worch S."/>
            <person name="Dujon B."/>
            <person name="Souciet J.-L."/>
            <person name="Wincker P."/>
            <person name="Scholz U."/>
            <person name="Neuveglise N."/>
        </authorList>
    </citation>
    <scope>NUCLEOTIDE SEQUENCE</scope>
    <source>
        <strain evidence="12">LS3</strain>
    </source>
</reference>
<keyword evidence="7 11" id="KW-0256">Endoplasmic reticulum</keyword>
<keyword evidence="6 11" id="KW-0812">Transmembrane</keyword>
<dbReference type="UniPathway" id="UPA00196"/>
<organism evidence="12">
    <name type="scientific">Blastobotrys adeninivorans</name>
    <name type="common">Yeast</name>
    <name type="synonym">Arxula adeninivorans</name>
    <dbReference type="NCBI Taxonomy" id="409370"/>
    <lineage>
        <taxon>Eukaryota</taxon>
        <taxon>Fungi</taxon>
        <taxon>Dikarya</taxon>
        <taxon>Ascomycota</taxon>
        <taxon>Saccharomycotina</taxon>
        <taxon>Dipodascomycetes</taxon>
        <taxon>Dipodascales</taxon>
        <taxon>Trichomonascaceae</taxon>
        <taxon>Blastobotrys</taxon>
    </lineage>
</organism>
<dbReference type="EMBL" id="HG937692">
    <property type="protein sequence ID" value="CDP36332.1"/>
    <property type="molecule type" value="Genomic_DNA"/>
</dbReference>
<evidence type="ECO:0000256" key="7">
    <source>
        <dbReference type="ARBA" id="ARBA00022824"/>
    </source>
</evidence>
<evidence type="ECO:0000256" key="5">
    <source>
        <dbReference type="ARBA" id="ARBA00022502"/>
    </source>
</evidence>
<evidence type="ECO:0000256" key="8">
    <source>
        <dbReference type="ARBA" id="ARBA00022989"/>
    </source>
</evidence>
<proteinExistence type="inferred from homology"/>
<comment type="pathway">
    <text evidence="2 11">Glycolipid biosynthesis; glycosylphosphatidylinositol-anchor biosynthesis.</text>
</comment>
<gene>
    <name evidence="12" type="ORF">GNLVRS02_ARAD1B10516g</name>
</gene>
<evidence type="ECO:0000256" key="10">
    <source>
        <dbReference type="ARBA" id="ARBA00023180"/>
    </source>
</evidence>
<name>A0A060TBR2_BLAAD</name>
<dbReference type="SMART" id="SM00780">
    <property type="entry name" value="PIG-X"/>
    <property type="match status" value="1"/>
</dbReference>